<comment type="caution">
    <text evidence="1">The sequence shown here is derived from an EMBL/GenBank/DDBJ whole genome shotgun (WGS) entry which is preliminary data.</text>
</comment>
<sequence>MSPGHVLHTAETHAHVDKK</sequence>
<evidence type="ECO:0000313" key="1">
    <source>
        <dbReference type="EMBL" id="KHF99420.1"/>
    </source>
</evidence>
<organism evidence="1 2">
    <name type="scientific">Gossypium arboreum</name>
    <name type="common">Tree cotton</name>
    <name type="synonym">Gossypium nanking</name>
    <dbReference type="NCBI Taxonomy" id="29729"/>
    <lineage>
        <taxon>Eukaryota</taxon>
        <taxon>Viridiplantae</taxon>
        <taxon>Streptophyta</taxon>
        <taxon>Embryophyta</taxon>
        <taxon>Tracheophyta</taxon>
        <taxon>Spermatophyta</taxon>
        <taxon>Magnoliopsida</taxon>
        <taxon>eudicotyledons</taxon>
        <taxon>Gunneridae</taxon>
        <taxon>Pentapetalae</taxon>
        <taxon>rosids</taxon>
        <taxon>malvids</taxon>
        <taxon>Malvales</taxon>
        <taxon>Malvaceae</taxon>
        <taxon>Malvoideae</taxon>
        <taxon>Gossypium</taxon>
    </lineage>
</organism>
<evidence type="ECO:0000313" key="2">
    <source>
        <dbReference type="Proteomes" id="UP000032142"/>
    </source>
</evidence>
<dbReference type="EMBL" id="JRRC01077714">
    <property type="protein sequence ID" value="KHF99420.1"/>
    <property type="molecule type" value="Genomic_DNA"/>
</dbReference>
<reference evidence="2" key="1">
    <citation type="submission" date="2014-09" db="EMBL/GenBank/DDBJ databases">
        <authorList>
            <person name="Mudge J."/>
            <person name="Ramaraj T."/>
            <person name="Lindquist I.E."/>
            <person name="Bharti A.K."/>
            <person name="Sundararajan A."/>
            <person name="Cameron C.T."/>
            <person name="Woodward J.E."/>
            <person name="May G.D."/>
            <person name="Brubaker C."/>
            <person name="Broadhvest J."/>
            <person name="Wilkins T.A."/>
        </authorList>
    </citation>
    <scope>NUCLEOTIDE SEQUENCE</scope>
    <source>
        <strain evidence="2">cv. AKA8401</strain>
    </source>
</reference>
<gene>
    <name evidence="1" type="ORF">F383_17128</name>
</gene>
<protein>
    <submittedName>
        <fullName evidence="1">Uncharacterized protein</fullName>
    </submittedName>
</protein>
<dbReference type="AlphaFoldDB" id="A0A0B0MKI0"/>
<proteinExistence type="predicted"/>
<name>A0A0B0MKI0_GOSAR</name>
<accession>A0A0B0MKI0</accession>
<keyword evidence="2" id="KW-1185">Reference proteome</keyword>
<dbReference type="Proteomes" id="UP000032142">
    <property type="component" value="Unassembled WGS sequence"/>
</dbReference>